<organism evidence="7 8">
    <name type="scientific">Pseudochryseolinea flava</name>
    <dbReference type="NCBI Taxonomy" id="2059302"/>
    <lineage>
        <taxon>Bacteria</taxon>
        <taxon>Pseudomonadati</taxon>
        <taxon>Bacteroidota</taxon>
        <taxon>Cytophagia</taxon>
        <taxon>Cytophagales</taxon>
        <taxon>Fulvivirgaceae</taxon>
        <taxon>Pseudochryseolinea</taxon>
    </lineage>
</organism>
<keyword evidence="3" id="KW-0408">Iron</keyword>
<dbReference type="CDD" id="cd03477">
    <property type="entry name" value="Rieske_YhfW_C"/>
    <property type="match status" value="1"/>
</dbReference>
<dbReference type="EMBL" id="QMFY01000016">
    <property type="protein sequence ID" value="RAV98639.1"/>
    <property type="molecule type" value="Genomic_DNA"/>
</dbReference>
<feature type="domain" description="Rieske" evidence="6">
    <location>
        <begin position="421"/>
        <end position="501"/>
    </location>
</feature>
<gene>
    <name evidence="7" type="ORF">DQQ10_23175</name>
</gene>
<accession>A0A364XYX9</accession>
<evidence type="ECO:0000313" key="7">
    <source>
        <dbReference type="EMBL" id="RAV98639.1"/>
    </source>
</evidence>
<dbReference type="Gene3D" id="3.50.50.60">
    <property type="entry name" value="FAD/NAD(P)-binding domain"/>
    <property type="match status" value="1"/>
</dbReference>
<comment type="caution">
    <text evidence="7">The sequence shown here is derived from an EMBL/GenBank/DDBJ whole genome shotgun (WGS) entry which is preliminary data.</text>
</comment>
<dbReference type="InterPro" id="IPR036188">
    <property type="entry name" value="FAD/NAD-bd_sf"/>
</dbReference>
<keyword evidence="1" id="KW-0001">2Fe-2S</keyword>
<dbReference type="InterPro" id="IPR036922">
    <property type="entry name" value="Rieske_2Fe-2S_sf"/>
</dbReference>
<sequence length="517" mass="57173">MIARDGAHESLWQQTTFEYHSTSQWKNNQQFDVAIVGGGITGITTALLLQQAGKKCIILEAQNIGFGTTGGTTAHLNTLLDTPYQTIIKNFDRNSAKMIAQAAKDAISLIRQHVEIHDIDCGFQECSAYLFAQDEKQNKELDSTIEATLHAGVVVNEVHEIPVPINFTRAIEIPGQAKFHPLRYVYKLAQIFIENGGVITQYCRVTNAESKDDVVHVETSIGSVTCNTLIYATHIPPGINLIHLRCSPFRSYAMAVQLKDAKYPEHLAYDMYDPYHYYRTQEIDGKSYLIVGGNDHKTGEEKNTESVFLNLESHVRSYFNVERTTQRWSSQYYEPADGIPYIGVLPGNSKNILVATGFGGNGMIYSAVAARVLTDIITLNENALIDLFSPSRIKPIAGFQNFVSHNADVVKELFKKLKPIETLNSFADLAPGEGKVAKIEGETVGAYKDNNGAIHLVSATCTHMGCPVHWNSTEKSWDCSCHGARYSVDGKVLNGPTDRDLNLAVITGAKEKVNTEH</sequence>
<evidence type="ECO:0000256" key="1">
    <source>
        <dbReference type="ARBA" id="ARBA00022714"/>
    </source>
</evidence>
<dbReference type="InterPro" id="IPR006076">
    <property type="entry name" value="FAD-dep_OxRdtase"/>
</dbReference>
<dbReference type="FunFam" id="2.102.10.10:FF:000014">
    <property type="entry name" value="Oxidoreductase, FAD dependent"/>
    <property type="match status" value="1"/>
</dbReference>
<dbReference type="GO" id="GO:0005737">
    <property type="term" value="C:cytoplasm"/>
    <property type="evidence" value="ECO:0007669"/>
    <property type="project" value="TreeGrafter"/>
</dbReference>
<dbReference type="Gene3D" id="3.30.9.10">
    <property type="entry name" value="D-Amino Acid Oxidase, subunit A, domain 2"/>
    <property type="match status" value="1"/>
</dbReference>
<dbReference type="PRINTS" id="PR00162">
    <property type="entry name" value="RIESKE"/>
</dbReference>
<dbReference type="InterPro" id="IPR017941">
    <property type="entry name" value="Rieske_2Fe-2S"/>
</dbReference>
<keyword evidence="4" id="KW-0411">Iron-sulfur</keyword>
<evidence type="ECO:0000256" key="4">
    <source>
        <dbReference type="ARBA" id="ARBA00023014"/>
    </source>
</evidence>
<evidence type="ECO:0000256" key="5">
    <source>
        <dbReference type="ARBA" id="ARBA00023157"/>
    </source>
</evidence>
<protein>
    <submittedName>
        <fullName evidence="7">FAD-dependent oxidoreductase</fullName>
    </submittedName>
</protein>
<dbReference type="PANTHER" id="PTHR13847:SF281">
    <property type="entry name" value="FAD DEPENDENT OXIDOREDUCTASE DOMAIN-CONTAINING PROTEIN"/>
    <property type="match status" value="1"/>
</dbReference>
<evidence type="ECO:0000256" key="3">
    <source>
        <dbReference type="ARBA" id="ARBA00023004"/>
    </source>
</evidence>
<name>A0A364XYX9_9BACT</name>
<keyword evidence="5" id="KW-1015">Disulfide bond</keyword>
<dbReference type="RefSeq" id="WP_112749315.1">
    <property type="nucleotide sequence ID" value="NZ_QMFY01000016.1"/>
</dbReference>
<dbReference type="Pfam" id="PF01266">
    <property type="entry name" value="DAO"/>
    <property type="match status" value="1"/>
</dbReference>
<dbReference type="Proteomes" id="UP000251889">
    <property type="component" value="Unassembled WGS sequence"/>
</dbReference>
<reference evidence="7 8" key="1">
    <citation type="submission" date="2018-06" db="EMBL/GenBank/DDBJ databases">
        <title>Chryseolinea flavus sp. nov., a member of the phylum Bacteroidetes isolated from soil.</title>
        <authorList>
            <person name="Li Y."/>
            <person name="Wang J."/>
        </authorList>
    </citation>
    <scope>NUCLEOTIDE SEQUENCE [LARGE SCALE GENOMIC DNA]</scope>
    <source>
        <strain evidence="7 8">SDU1-6</strain>
    </source>
</reference>
<dbReference type="SUPFAM" id="SSF50022">
    <property type="entry name" value="ISP domain"/>
    <property type="match status" value="1"/>
</dbReference>
<proteinExistence type="predicted"/>
<dbReference type="GO" id="GO:0046872">
    <property type="term" value="F:metal ion binding"/>
    <property type="evidence" value="ECO:0007669"/>
    <property type="project" value="UniProtKB-KW"/>
</dbReference>
<dbReference type="InterPro" id="IPR005805">
    <property type="entry name" value="Rieske_Fe-S_prot_C"/>
</dbReference>
<dbReference type="PANTHER" id="PTHR13847">
    <property type="entry name" value="SARCOSINE DEHYDROGENASE-RELATED"/>
    <property type="match status" value="1"/>
</dbReference>
<keyword evidence="2" id="KW-0479">Metal-binding</keyword>
<dbReference type="AlphaFoldDB" id="A0A364XYX9"/>
<dbReference type="Pfam" id="PF00355">
    <property type="entry name" value="Rieske"/>
    <property type="match status" value="1"/>
</dbReference>
<dbReference type="OrthoDB" id="9767869at2"/>
<dbReference type="Gene3D" id="2.102.10.10">
    <property type="entry name" value="Rieske [2Fe-2S] iron-sulphur domain"/>
    <property type="match status" value="1"/>
</dbReference>
<evidence type="ECO:0000256" key="2">
    <source>
        <dbReference type="ARBA" id="ARBA00022723"/>
    </source>
</evidence>
<evidence type="ECO:0000259" key="6">
    <source>
        <dbReference type="PROSITE" id="PS51296"/>
    </source>
</evidence>
<dbReference type="SUPFAM" id="SSF51905">
    <property type="entry name" value="FAD/NAD(P)-binding domain"/>
    <property type="match status" value="1"/>
</dbReference>
<dbReference type="PROSITE" id="PS51296">
    <property type="entry name" value="RIESKE"/>
    <property type="match status" value="1"/>
</dbReference>
<dbReference type="GO" id="GO:0051537">
    <property type="term" value="F:2 iron, 2 sulfur cluster binding"/>
    <property type="evidence" value="ECO:0007669"/>
    <property type="project" value="UniProtKB-KW"/>
</dbReference>
<dbReference type="InterPro" id="IPR038010">
    <property type="entry name" value="YhfW_C"/>
</dbReference>
<keyword evidence="8" id="KW-1185">Reference proteome</keyword>
<dbReference type="GO" id="GO:0016020">
    <property type="term" value="C:membrane"/>
    <property type="evidence" value="ECO:0007669"/>
    <property type="project" value="InterPro"/>
</dbReference>
<evidence type="ECO:0000313" key="8">
    <source>
        <dbReference type="Proteomes" id="UP000251889"/>
    </source>
</evidence>